<evidence type="ECO:0000256" key="9">
    <source>
        <dbReference type="SAM" id="SignalP"/>
    </source>
</evidence>
<evidence type="ECO:0000256" key="3">
    <source>
        <dbReference type="ARBA" id="ARBA00022692"/>
    </source>
</evidence>
<keyword evidence="3 8" id="KW-0812">Transmembrane</keyword>
<keyword evidence="5 8" id="KW-1133">Transmembrane helix</keyword>
<feature type="chain" id="PRO_5015895020" evidence="9">
    <location>
        <begin position="30"/>
        <end position="348"/>
    </location>
</feature>
<dbReference type="GO" id="GO:0012505">
    <property type="term" value="C:endomembrane system"/>
    <property type="evidence" value="ECO:0007669"/>
    <property type="project" value="UniProtKB-SubCell"/>
</dbReference>
<dbReference type="InterPro" id="IPR009038">
    <property type="entry name" value="GOLD_dom"/>
</dbReference>
<sequence length="348" mass="38843">MRWTPVLGRAVSSCVVVVVAFLFVSVVHAHTIDVGAAVKECFFEDLHTEDKSSETFLPPLLRRSQMTVTYQVAGGGHLDIDFWLSGPGDRVMNEQRKRDTGTYSFTAEVDGRYTYCFSNEMSTVTGKTVSFNVHGVMYVEDDGHTAPIEKEIRTLSQALEAVKDEQEYIVVRERIHRDTAESTNSRVKYWSIVQTLMLISVCAFQVFYLKRFFEVKRAVVMTKQALTKTAAKRAQNPNSFFFFFFSFSPTSAATFEEPWGLLALGVTVVGSEVCIADDVVETDRIDEGDGVEVICAGEYAWGDKLDECDEGAYSRGESFRGCREEVDDEYESRGGGIWLPGGGPPSCE</sequence>
<dbReference type="PANTHER" id="PTHR22811">
    <property type="entry name" value="TRANSMEMBRANE EMP24 DOMAIN-CONTAINING PROTEIN"/>
    <property type="match status" value="1"/>
</dbReference>
<comment type="subcellular location">
    <subcellularLocation>
        <location evidence="7">Endomembrane system</location>
        <topology evidence="7">Single-pass membrane protein</topology>
    </subcellularLocation>
    <subcellularLocation>
        <location evidence="1">Membrane</location>
        <topology evidence="1">Single-pass type I membrane protein</topology>
    </subcellularLocation>
</comment>
<dbReference type="GO" id="GO:0016020">
    <property type="term" value="C:membrane"/>
    <property type="evidence" value="ECO:0007669"/>
    <property type="project" value="UniProtKB-SubCell"/>
</dbReference>
<dbReference type="SMART" id="SM01190">
    <property type="entry name" value="EMP24_GP25L"/>
    <property type="match status" value="1"/>
</dbReference>
<dbReference type="AlphaFoldDB" id="A0A2X0MMG0"/>
<evidence type="ECO:0000256" key="6">
    <source>
        <dbReference type="ARBA" id="ARBA00023136"/>
    </source>
</evidence>
<feature type="transmembrane region" description="Helical" evidence="8">
    <location>
        <begin position="189"/>
        <end position="209"/>
    </location>
</feature>
<dbReference type="Proteomes" id="UP000249464">
    <property type="component" value="Unassembled WGS sequence"/>
</dbReference>
<dbReference type="PROSITE" id="PS50866">
    <property type="entry name" value="GOLD"/>
    <property type="match status" value="1"/>
</dbReference>
<keyword evidence="12" id="KW-1185">Reference proteome</keyword>
<protein>
    <submittedName>
        <fullName evidence="11">BQ5605_C015g07754 protein</fullName>
    </submittedName>
</protein>
<dbReference type="STRING" id="796604.A0A2X0MMG0"/>
<evidence type="ECO:0000313" key="11">
    <source>
        <dbReference type="EMBL" id="SGY17341.1"/>
    </source>
</evidence>
<evidence type="ECO:0000256" key="5">
    <source>
        <dbReference type="ARBA" id="ARBA00022989"/>
    </source>
</evidence>
<evidence type="ECO:0000256" key="2">
    <source>
        <dbReference type="ARBA" id="ARBA00007104"/>
    </source>
</evidence>
<feature type="signal peptide" evidence="9">
    <location>
        <begin position="1"/>
        <end position="29"/>
    </location>
</feature>
<evidence type="ECO:0000259" key="10">
    <source>
        <dbReference type="PROSITE" id="PS50866"/>
    </source>
</evidence>
<gene>
    <name evidence="11" type="primary">BQ5605_C015g07754</name>
    <name evidence="11" type="ORF">BQ5605_C015G07754</name>
</gene>
<dbReference type="InterPro" id="IPR015720">
    <property type="entry name" value="Emp24-like"/>
</dbReference>
<evidence type="ECO:0000256" key="7">
    <source>
        <dbReference type="ARBA" id="ARBA00037847"/>
    </source>
</evidence>
<keyword evidence="4 9" id="KW-0732">Signal</keyword>
<comment type="similarity">
    <text evidence="2">Belongs to the EMP24/GP25L family.</text>
</comment>
<evidence type="ECO:0000256" key="1">
    <source>
        <dbReference type="ARBA" id="ARBA00004479"/>
    </source>
</evidence>
<dbReference type="EMBL" id="FQNC01000015">
    <property type="protein sequence ID" value="SGY17341.1"/>
    <property type="molecule type" value="Genomic_DNA"/>
</dbReference>
<accession>A0A2X0MMG0</accession>
<name>A0A2X0MMG0_9BASI</name>
<keyword evidence="6 8" id="KW-0472">Membrane</keyword>
<dbReference type="SUPFAM" id="SSF101576">
    <property type="entry name" value="Supernatant protein factor (SPF), C-terminal domain"/>
    <property type="match status" value="1"/>
</dbReference>
<feature type="domain" description="GOLD" evidence="10">
    <location>
        <begin position="39"/>
        <end position="135"/>
    </location>
</feature>
<reference evidence="11 12" key="1">
    <citation type="submission" date="2016-11" db="EMBL/GenBank/DDBJ databases">
        <authorList>
            <person name="Jaros S."/>
            <person name="Januszkiewicz K."/>
            <person name="Wedrychowicz H."/>
        </authorList>
    </citation>
    <scope>NUCLEOTIDE SEQUENCE [LARGE SCALE GENOMIC DNA]</scope>
</reference>
<dbReference type="Pfam" id="PF01105">
    <property type="entry name" value="EMP24_GP25L"/>
    <property type="match status" value="1"/>
</dbReference>
<organism evidence="11 12">
    <name type="scientific">Microbotryum silenes-dioicae</name>
    <dbReference type="NCBI Taxonomy" id="796604"/>
    <lineage>
        <taxon>Eukaryota</taxon>
        <taxon>Fungi</taxon>
        <taxon>Dikarya</taxon>
        <taxon>Basidiomycota</taxon>
        <taxon>Pucciniomycotina</taxon>
        <taxon>Microbotryomycetes</taxon>
        <taxon>Microbotryales</taxon>
        <taxon>Microbotryaceae</taxon>
        <taxon>Microbotryum</taxon>
    </lineage>
</organism>
<proteinExistence type="inferred from homology"/>
<dbReference type="InterPro" id="IPR036598">
    <property type="entry name" value="GOLD_dom_sf"/>
</dbReference>
<evidence type="ECO:0000313" key="12">
    <source>
        <dbReference type="Proteomes" id="UP000249464"/>
    </source>
</evidence>
<evidence type="ECO:0000256" key="8">
    <source>
        <dbReference type="SAM" id="Phobius"/>
    </source>
</evidence>
<evidence type="ECO:0000256" key="4">
    <source>
        <dbReference type="ARBA" id="ARBA00022729"/>
    </source>
</evidence>